<protein>
    <submittedName>
        <fullName evidence="1">Uncharacterized protein</fullName>
    </submittedName>
</protein>
<name>A0A9P1R8H1_PSEAI</name>
<dbReference type="Proteomes" id="UP000045039">
    <property type="component" value="Unassembled WGS sequence"/>
</dbReference>
<proteinExistence type="predicted"/>
<dbReference type="EMBL" id="CVVU01000245">
    <property type="protein sequence ID" value="CRP80450.1"/>
    <property type="molecule type" value="Genomic_DNA"/>
</dbReference>
<accession>A0A9P1R8H1</accession>
<reference evidence="2" key="1">
    <citation type="submission" date="2015-06" db="EMBL/GenBank/DDBJ databases">
        <authorList>
            <person name="Radhakrishnan Rajesh"/>
            <person name="Underwood Anthony"/>
            <person name="Al-Shahib Ali"/>
        </authorList>
    </citation>
    <scope>NUCLEOTIDE SEQUENCE [LARGE SCALE GENOMIC DNA]</scope>
    <source>
        <strain evidence="2">P19_London_7_VIM_2_05_10</strain>
    </source>
</reference>
<dbReference type="RefSeq" id="WP_003149013.1">
    <property type="nucleotide sequence ID" value="NZ_CAADND010000127.1"/>
</dbReference>
<evidence type="ECO:0000313" key="2">
    <source>
        <dbReference type="Proteomes" id="UP000045039"/>
    </source>
</evidence>
<evidence type="ECO:0000313" key="1">
    <source>
        <dbReference type="EMBL" id="CRP80450.1"/>
    </source>
</evidence>
<dbReference type="AlphaFoldDB" id="A0A9P1R8H1"/>
<gene>
    <name evidence="1" type="ORF">PAERUG_P19_London_7_VIM_2_05_10_05603</name>
</gene>
<comment type="caution">
    <text evidence="1">The sequence shown here is derived from an EMBL/GenBank/DDBJ whole genome shotgun (WGS) entry which is preliminary data.</text>
</comment>
<sequence>MNEQRSYQDLVDLCISLRPHAVWSNDMSRRSGEPALMSYALNAMAHLLIGRQIVSASYERSNDGLAVTPAAPAPTSELAPGGVSLMCIRVLEKRLTSDGRWRDNLNELFPQLGATRLGEPVSVELAPLWLPNLLNKQWMREHVPMLETTAEPQAPEISDAAPRT</sequence>
<organism evidence="1 2">
    <name type="scientific">Pseudomonas aeruginosa</name>
    <dbReference type="NCBI Taxonomy" id="287"/>
    <lineage>
        <taxon>Bacteria</taxon>
        <taxon>Pseudomonadati</taxon>
        <taxon>Pseudomonadota</taxon>
        <taxon>Gammaproteobacteria</taxon>
        <taxon>Pseudomonadales</taxon>
        <taxon>Pseudomonadaceae</taxon>
        <taxon>Pseudomonas</taxon>
    </lineage>
</organism>